<dbReference type="Proteomes" id="UP000095767">
    <property type="component" value="Unassembled WGS sequence"/>
</dbReference>
<feature type="transmembrane region" description="Helical" evidence="2">
    <location>
        <begin position="20"/>
        <end position="40"/>
    </location>
</feature>
<evidence type="ECO:0000256" key="1">
    <source>
        <dbReference type="SAM" id="MobiDB-lite"/>
    </source>
</evidence>
<dbReference type="AlphaFoldDB" id="A0A1E5W3X4"/>
<dbReference type="EMBL" id="LWDX02022100">
    <property type="protein sequence ID" value="OEL32084.1"/>
    <property type="molecule type" value="Genomic_DNA"/>
</dbReference>
<keyword evidence="2" id="KW-1133">Transmembrane helix</keyword>
<keyword evidence="4" id="KW-1185">Reference proteome</keyword>
<dbReference type="PANTHER" id="PTHR33564:SF11">
    <property type="entry name" value="OS06G0604600 PROTEIN"/>
    <property type="match status" value="1"/>
</dbReference>
<feature type="compositionally biased region" description="Low complexity" evidence="1">
    <location>
        <begin position="49"/>
        <end position="69"/>
    </location>
</feature>
<proteinExistence type="predicted"/>
<comment type="caution">
    <text evidence="3">The sequence shown here is derived from an EMBL/GenBank/DDBJ whole genome shotgun (WGS) entry which is preliminary data.</text>
</comment>
<protein>
    <submittedName>
        <fullName evidence="3">Uncharacterized protein</fullName>
    </submittedName>
</protein>
<sequence length="155" mass="16066">MAPSSSSSSAGSALGGSHAGLAIAATAMALSGTLVLFSLCRAKQPQLVPSSSSADAGAPSPRLRPCLSSSEKRKKREKARRGGKKRVRFADDVVDNGRLTRCSTSSSRVPPAAPSREAEPSAEPSCAAAAMPANREALYRGMLRGRSMLRVSCSY</sequence>
<keyword evidence="2" id="KW-0472">Membrane</keyword>
<feature type="compositionally biased region" description="Basic residues" evidence="1">
    <location>
        <begin position="72"/>
        <end position="87"/>
    </location>
</feature>
<gene>
    <name evidence="3" type="ORF">BAE44_0006897</name>
</gene>
<evidence type="ECO:0000313" key="3">
    <source>
        <dbReference type="EMBL" id="OEL32084.1"/>
    </source>
</evidence>
<feature type="region of interest" description="Disordered" evidence="1">
    <location>
        <begin position="48"/>
        <end position="126"/>
    </location>
</feature>
<accession>A0A1E5W3X4</accession>
<organism evidence="3 4">
    <name type="scientific">Dichanthelium oligosanthes</name>
    <dbReference type="NCBI Taxonomy" id="888268"/>
    <lineage>
        <taxon>Eukaryota</taxon>
        <taxon>Viridiplantae</taxon>
        <taxon>Streptophyta</taxon>
        <taxon>Embryophyta</taxon>
        <taxon>Tracheophyta</taxon>
        <taxon>Spermatophyta</taxon>
        <taxon>Magnoliopsida</taxon>
        <taxon>Liliopsida</taxon>
        <taxon>Poales</taxon>
        <taxon>Poaceae</taxon>
        <taxon>PACMAD clade</taxon>
        <taxon>Panicoideae</taxon>
        <taxon>Panicodae</taxon>
        <taxon>Paniceae</taxon>
        <taxon>Dichantheliinae</taxon>
        <taxon>Dichanthelium</taxon>
    </lineage>
</organism>
<name>A0A1E5W3X4_9POAL</name>
<dbReference type="PANTHER" id="PTHR33564">
    <property type="entry name" value="TRANSMEMBRANE PROTEIN"/>
    <property type="match status" value="1"/>
</dbReference>
<evidence type="ECO:0000313" key="4">
    <source>
        <dbReference type="Proteomes" id="UP000095767"/>
    </source>
</evidence>
<evidence type="ECO:0000256" key="2">
    <source>
        <dbReference type="SAM" id="Phobius"/>
    </source>
</evidence>
<dbReference type="STRING" id="888268.A0A1E5W3X4"/>
<keyword evidence="2" id="KW-0812">Transmembrane</keyword>
<reference evidence="3 4" key="1">
    <citation type="submission" date="2016-09" db="EMBL/GenBank/DDBJ databases">
        <title>The draft genome of Dichanthelium oligosanthes: A C3 panicoid grass species.</title>
        <authorList>
            <person name="Studer A.J."/>
            <person name="Schnable J.C."/>
            <person name="Brutnell T.P."/>
        </authorList>
    </citation>
    <scope>NUCLEOTIDE SEQUENCE [LARGE SCALE GENOMIC DNA]</scope>
    <source>
        <strain evidence="4">cv. Kellogg 1175</strain>
        <tissue evidence="3">Leaf</tissue>
    </source>
</reference>